<name>A0ABN0UZ71_9ACTN</name>
<dbReference type="InterPro" id="IPR001254">
    <property type="entry name" value="Trypsin_dom"/>
</dbReference>
<dbReference type="EMBL" id="BAAABV010000002">
    <property type="protein sequence ID" value="GAA0266868.1"/>
    <property type="molecule type" value="Genomic_DNA"/>
</dbReference>
<feature type="domain" description="Peptidase S1" evidence="3">
    <location>
        <begin position="32"/>
        <end position="252"/>
    </location>
</feature>
<dbReference type="InterPro" id="IPR001314">
    <property type="entry name" value="Peptidase_S1A"/>
</dbReference>
<comment type="caution">
    <text evidence="4">The sequence shown here is derived from an EMBL/GenBank/DDBJ whole genome shotgun (WGS) entry which is preliminary data.</text>
</comment>
<dbReference type="InterPro" id="IPR028994">
    <property type="entry name" value="Integrin_alpha_N"/>
</dbReference>
<dbReference type="Pfam" id="PF00089">
    <property type="entry name" value="Trypsin"/>
    <property type="match status" value="1"/>
</dbReference>
<dbReference type="SMART" id="SM00020">
    <property type="entry name" value="Tryp_SPc"/>
    <property type="match status" value="1"/>
</dbReference>
<dbReference type="InterPro" id="IPR013517">
    <property type="entry name" value="FG-GAP"/>
</dbReference>
<dbReference type="Pfam" id="PF13517">
    <property type="entry name" value="FG-GAP_3"/>
    <property type="match status" value="2"/>
</dbReference>
<dbReference type="InterPro" id="IPR009003">
    <property type="entry name" value="Peptidase_S1_PA"/>
</dbReference>
<dbReference type="Gene3D" id="2.40.128.340">
    <property type="match status" value="2"/>
</dbReference>
<keyword evidence="5" id="KW-1185">Reference proteome</keyword>
<dbReference type="PROSITE" id="PS50240">
    <property type="entry name" value="TRYPSIN_DOM"/>
    <property type="match status" value="1"/>
</dbReference>
<reference evidence="4 5" key="1">
    <citation type="journal article" date="2019" name="Int. J. Syst. Evol. Microbiol.">
        <title>The Global Catalogue of Microorganisms (GCM) 10K type strain sequencing project: providing services to taxonomists for standard genome sequencing and annotation.</title>
        <authorList>
            <consortium name="The Broad Institute Genomics Platform"/>
            <consortium name="The Broad Institute Genome Sequencing Center for Infectious Disease"/>
            <person name="Wu L."/>
            <person name="Ma J."/>
        </authorList>
    </citation>
    <scope>NUCLEOTIDE SEQUENCE [LARGE SCALE GENOMIC DNA]</scope>
    <source>
        <strain evidence="4 5">JCM 4505</strain>
    </source>
</reference>
<feature type="signal peptide" evidence="2">
    <location>
        <begin position="1"/>
        <end position="32"/>
    </location>
</feature>
<sequence>MPSQRSRHPQITVAAALAAATAVVLTATPASSLSGTPVTDGSRAFTANILFGDHLKGCSGVLADKSYVLTTASCVSPTSGRPVSGKLQAKTTVTVGRADLNTGTAGAVVEATDVIVHPDRNVALLKLSTPVTNVAPAVLSDQAPAAGQALQSAGFGRTATSWVPGLLNSGQFNVTGTADAVVALEPAGNAALCQGDAGGPLTRENTGRQEVVALTTSSWLGSCLGGPEGETRRGARAVRVDDLGQWLKDNVTVPGPDTSNLTDNRALADFNGDGKADLAAVDKNGTLQVYRGRPEGTFEPTPTAVGTPGVWKTVQRIFAGDFNGDGKRDIAAVWESDRILLHAGKGDGTFNTTVTLSPQNATWAQLKHLTRYKLDPASPRDGVLATRPNGDLYAYRVGTNGQLDFNGGKKIWPDTSFNSVIILGTGDFNGDGRDDVVGVWENGALVRWTGNAAGALDSGGLAAAGTWTDLKIVTGDVDGDGKIDIVSWKGNKMSFHRGRGNGTFEGVGVQL</sequence>
<dbReference type="InterPro" id="IPR043504">
    <property type="entry name" value="Peptidase_S1_PA_chymotrypsin"/>
</dbReference>
<gene>
    <name evidence="4" type="ORF">GCM10010302_00810</name>
</gene>
<organism evidence="4 5">
    <name type="scientific">Streptomyces polychromogenes</name>
    <dbReference type="NCBI Taxonomy" id="67342"/>
    <lineage>
        <taxon>Bacteria</taxon>
        <taxon>Bacillati</taxon>
        <taxon>Actinomycetota</taxon>
        <taxon>Actinomycetes</taxon>
        <taxon>Kitasatosporales</taxon>
        <taxon>Streptomycetaceae</taxon>
        <taxon>Streptomyces</taxon>
    </lineage>
</organism>
<evidence type="ECO:0000256" key="2">
    <source>
        <dbReference type="SAM" id="SignalP"/>
    </source>
</evidence>
<dbReference type="Gene3D" id="2.40.10.10">
    <property type="entry name" value="Trypsin-like serine proteases"/>
    <property type="match status" value="1"/>
</dbReference>
<dbReference type="Proteomes" id="UP001501867">
    <property type="component" value="Unassembled WGS sequence"/>
</dbReference>
<keyword evidence="1 2" id="KW-0732">Signal</keyword>
<dbReference type="SUPFAM" id="SSF50494">
    <property type="entry name" value="Trypsin-like serine proteases"/>
    <property type="match status" value="1"/>
</dbReference>
<dbReference type="PANTHER" id="PTHR44103">
    <property type="entry name" value="PROPROTEIN CONVERTASE P"/>
    <property type="match status" value="1"/>
</dbReference>
<dbReference type="PRINTS" id="PR00722">
    <property type="entry name" value="CHYMOTRYPSIN"/>
</dbReference>
<dbReference type="SUPFAM" id="SSF69318">
    <property type="entry name" value="Integrin alpha N-terminal domain"/>
    <property type="match status" value="1"/>
</dbReference>
<evidence type="ECO:0000256" key="1">
    <source>
        <dbReference type="ARBA" id="ARBA00022729"/>
    </source>
</evidence>
<feature type="chain" id="PRO_5047007282" evidence="2">
    <location>
        <begin position="33"/>
        <end position="511"/>
    </location>
</feature>
<evidence type="ECO:0000313" key="5">
    <source>
        <dbReference type="Proteomes" id="UP001501867"/>
    </source>
</evidence>
<protein>
    <submittedName>
        <fullName evidence="4">Trypsin-like serine protease</fullName>
    </submittedName>
</protein>
<dbReference type="PANTHER" id="PTHR44103:SF1">
    <property type="entry name" value="PROPROTEIN CONVERTASE P"/>
    <property type="match status" value="1"/>
</dbReference>
<evidence type="ECO:0000259" key="3">
    <source>
        <dbReference type="PROSITE" id="PS50240"/>
    </source>
</evidence>
<proteinExistence type="predicted"/>
<accession>A0ABN0UZ71</accession>
<evidence type="ECO:0000313" key="4">
    <source>
        <dbReference type="EMBL" id="GAA0266868.1"/>
    </source>
</evidence>